<dbReference type="AlphaFoldDB" id="A0A0S7EMJ7"/>
<protein>
    <submittedName>
        <fullName evidence="1">PPUP117</fullName>
    </submittedName>
</protein>
<organism evidence="1">
    <name type="scientific">Poeciliopsis prolifica</name>
    <name type="common">blackstripe livebearer</name>
    <dbReference type="NCBI Taxonomy" id="188132"/>
    <lineage>
        <taxon>Eukaryota</taxon>
        <taxon>Metazoa</taxon>
        <taxon>Chordata</taxon>
        <taxon>Craniata</taxon>
        <taxon>Vertebrata</taxon>
        <taxon>Euteleostomi</taxon>
        <taxon>Actinopterygii</taxon>
        <taxon>Neopterygii</taxon>
        <taxon>Teleostei</taxon>
        <taxon>Neoteleostei</taxon>
        <taxon>Acanthomorphata</taxon>
        <taxon>Ovalentaria</taxon>
        <taxon>Atherinomorphae</taxon>
        <taxon>Cyprinodontiformes</taxon>
        <taxon>Poeciliidae</taxon>
        <taxon>Poeciliinae</taxon>
        <taxon>Poeciliopsis</taxon>
    </lineage>
</organism>
<dbReference type="EMBL" id="GBYX01476693">
    <property type="protein sequence ID" value="JAO04984.1"/>
    <property type="molecule type" value="Transcribed_RNA"/>
</dbReference>
<proteinExistence type="predicted"/>
<name>A0A0S7EMJ7_9TELE</name>
<reference evidence="1" key="1">
    <citation type="submission" date="2014-12" db="EMBL/GenBank/DDBJ databases">
        <title>Parallel Evolution in Life History Adaptation Evident in the Tissue-Specific Poeciliopsis prolifica transcriptome.</title>
        <authorList>
            <person name="Jue N.K."/>
            <person name="Foley R.J."/>
            <person name="Obergfell C."/>
            <person name="Reznick D.N."/>
            <person name="O'Neill R.J."/>
            <person name="O'Neill M.J."/>
        </authorList>
    </citation>
    <scope>NUCLEOTIDE SEQUENCE</scope>
</reference>
<sequence length="107" mass="12031">PTVFTDNQRLCVCRKGSVLYRRSWLKMSKMGSCVFTARKAIKIHYDYCALGNNSVSLNSTQMSESEINLPIIKQVCASVCDVVRASRKVVRNLFNAPPGGFYSLPFF</sequence>
<feature type="non-terminal residue" evidence="1">
    <location>
        <position position="1"/>
    </location>
</feature>
<evidence type="ECO:0000313" key="1">
    <source>
        <dbReference type="EMBL" id="JAO04984.1"/>
    </source>
</evidence>
<gene>
    <name evidence="1" type="primary">PPUP117</name>
</gene>
<accession>A0A0S7EMJ7</accession>